<evidence type="ECO:0000259" key="14">
    <source>
        <dbReference type="PROSITE" id="PS50851"/>
    </source>
</evidence>
<dbReference type="InterPro" id="IPR008207">
    <property type="entry name" value="Sig_transdc_His_kin_Hpt_dom"/>
</dbReference>
<feature type="domain" description="Histidine kinase" evidence="13">
    <location>
        <begin position="172"/>
        <end position="406"/>
    </location>
</feature>
<dbReference type="InterPro" id="IPR003594">
    <property type="entry name" value="HATPase_dom"/>
</dbReference>
<organism evidence="16 17">
    <name type="scientific">Stigmatella ashevillensis</name>
    <dbReference type="NCBI Taxonomy" id="2995309"/>
    <lineage>
        <taxon>Bacteria</taxon>
        <taxon>Pseudomonadati</taxon>
        <taxon>Myxococcota</taxon>
        <taxon>Myxococcia</taxon>
        <taxon>Myxococcales</taxon>
        <taxon>Cystobacterineae</taxon>
        <taxon>Archangiaceae</taxon>
        <taxon>Stigmatella</taxon>
    </lineage>
</organism>
<evidence type="ECO:0000256" key="9">
    <source>
        <dbReference type="ARBA" id="ARBA00022840"/>
    </source>
</evidence>
<comment type="caution">
    <text evidence="16">The sequence shown here is derived from an EMBL/GenBank/DDBJ whole genome shotgun (WGS) entry which is preliminary data.</text>
</comment>
<dbReference type="PROSITE" id="PS50109">
    <property type="entry name" value="HIS_KIN"/>
    <property type="match status" value="1"/>
</dbReference>
<dbReference type="SMART" id="SM01231">
    <property type="entry name" value="H-kinase_dim"/>
    <property type="match status" value="1"/>
</dbReference>
<dbReference type="EMBL" id="JAQNDM010000002">
    <property type="protein sequence ID" value="MDC0708059.1"/>
    <property type="molecule type" value="Genomic_DNA"/>
</dbReference>
<protein>
    <recommendedName>
        <fullName evidence="3">Chemotaxis protein CheA</fullName>
        <ecNumber evidence="2">2.7.13.3</ecNumber>
    </recommendedName>
</protein>
<keyword evidence="4" id="KW-0145">Chemotaxis</keyword>
<evidence type="ECO:0000256" key="7">
    <source>
        <dbReference type="ARBA" id="ARBA00022741"/>
    </source>
</evidence>
<evidence type="ECO:0000259" key="15">
    <source>
        <dbReference type="PROSITE" id="PS50894"/>
    </source>
</evidence>
<evidence type="ECO:0000256" key="6">
    <source>
        <dbReference type="ARBA" id="ARBA00022679"/>
    </source>
</evidence>
<dbReference type="CDD" id="cd00088">
    <property type="entry name" value="HPT"/>
    <property type="match status" value="1"/>
</dbReference>
<dbReference type="InterPro" id="IPR005467">
    <property type="entry name" value="His_kinase_dom"/>
</dbReference>
<dbReference type="SUPFAM" id="SSF47384">
    <property type="entry name" value="Homodimeric domain of signal transducing histidine kinase"/>
    <property type="match status" value="1"/>
</dbReference>
<dbReference type="SMART" id="SM00387">
    <property type="entry name" value="HATPase_c"/>
    <property type="match status" value="1"/>
</dbReference>
<dbReference type="PANTHER" id="PTHR43395">
    <property type="entry name" value="SENSOR HISTIDINE KINASE CHEA"/>
    <property type="match status" value="1"/>
</dbReference>
<keyword evidence="17" id="KW-1185">Reference proteome</keyword>
<evidence type="ECO:0000256" key="1">
    <source>
        <dbReference type="ARBA" id="ARBA00000085"/>
    </source>
</evidence>
<name>A0ABT5D314_9BACT</name>
<dbReference type="Pfam" id="PF01584">
    <property type="entry name" value="CheW"/>
    <property type="match status" value="1"/>
</dbReference>
<accession>A0ABT5D314</accession>
<keyword evidence="8" id="KW-0418">Kinase</keyword>
<dbReference type="PROSITE" id="PS50851">
    <property type="entry name" value="CHEW"/>
    <property type="match status" value="1"/>
</dbReference>
<dbReference type="PRINTS" id="PR00344">
    <property type="entry name" value="BCTRLSENSOR"/>
</dbReference>
<evidence type="ECO:0000256" key="10">
    <source>
        <dbReference type="ARBA" id="ARBA00023012"/>
    </source>
</evidence>
<dbReference type="InterPro" id="IPR002545">
    <property type="entry name" value="CheW-lke_dom"/>
</dbReference>
<dbReference type="InterPro" id="IPR036641">
    <property type="entry name" value="HPT_dom_sf"/>
</dbReference>
<dbReference type="InterPro" id="IPR036097">
    <property type="entry name" value="HisK_dim/P_sf"/>
</dbReference>
<dbReference type="SUPFAM" id="SSF50341">
    <property type="entry name" value="CheW-like"/>
    <property type="match status" value="1"/>
</dbReference>
<dbReference type="Gene3D" id="1.20.120.160">
    <property type="entry name" value="HPT domain"/>
    <property type="match status" value="1"/>
</dbReference>
<dbReference type="RefSeq" id="WP_272135525.1">
    <property type="nucleotide sequence ID" value="NZ_JAQNDM010000002.1"/>
</dbReference>
<feature type="domain" description="HPt" evidence="15">
    <location>
        <begin position="2"/>
        <end position="105"/>
    </location>
</feature>
<keyword evidence="9" id="KW-0067">ATP-binding</keyword>
<keyword evidence="7" id="KW-0547">Nucleotide-binding</keyword>
<proteinExistence type="predicted"/>
<dbReference type="Proteomes" id="UP001221838">
    <property type="component" value="Unassembled WGS sequence"/>
</dbReference>
<keyword evidence="6" id="KW-0808">Transferase</keyword>
<dbReference type="InterPro" id="IPR036890">
    <property type="entry name" value="HATPase_C_sf"/>
</dbReference>
<gene>
    <name evidence="16" type="ORF">POL68_06215</name>
</gene>
<evidence type="ECO:0000256" key="12">
    <source>
        <dbReference type="PROSITE-ProRule" id="PRU00110"/>
    </source>
</evidence>
<comment type="catalytic activity">
    <reaction evidence="1">
        <text>ATP + protein L-histidine = ADP + protein N-phospho-L-histidine.</text>
        <dbReference type="EC" id="2.7.13.3"/>
    </reaction>
</comment>
<comment type="function">
    <text evidence="11">Involved in the transmission of sensory signals from the chemoreceptors to the flagellar motors. CheA is autophosphorylated; it can transfer its phosphate group to either CheB or CheY.</text>
</comment>
<feature type="domain" description="CheW-like" evidence="14">
    <location>
        <begin position="408"/>
        <end position="540"/>
    </location>
</feature>
<evidence type="ECO:0000256" key="2">
    <source>
        <dbReference type="ARBA" id="ARBA00012438"/>
    </source>
</evidence>
<reference evidence="16 17" key="1">
    <citation type="submission" date="2022-11" db="EMBL/GenBank/DDBJ databases">
        <title>Minimal conservation of predation-associated metabolite biosynthetic gene clusters underscores biosynthetic potential of Myxococcota including descriptions for ten novel species: Archangium lansinium sp. nov., Myxococcus landrumus sp. nov., Nannocystis bai.</title>
        <authorList>
            <person name="Ahearne A."/>
            <person name="Stevens C."/>
            <person name="Dowd S."/>
        </authorList>
    </citation>
    <scope>NUCLEOTIDE SEQUENCE [LARGE SCALE GENOMIC DNA]</scope>
    <source>
        <strain evidence="16 17">NCWAL01</strain>
    </source>
</reference>
<feature type="modified residue" description="Phosphohistidine" evidence="12">
    <location>
        <position position="48"/>
    </location>
</feature>
<sequence length="547" mass="59472">MHPDDMEALRGIFRTEARELLMGMERAILMLESTQDPEVLKGLFRAVHTLKGNCLMMGFPDASELVHSVEDLLQMFVARTLPASASVVTLLLQSVDALRMLLGVPGEGRVAADVDPAVIQGRLMQTARAGGTAGEPPVLGKVRGVLPEALGELPAPERTLRVGLDRLDRLLDLTGEIAISRGRLTAMLEQAERHSPAELLEAHQETDRLYLDLQELVLKARLVPIGRAFQPFARTLWELGAATGKQVRLETGGEDVEVDTTVVELIRDPLTHLVRNAVDHGIELPGVRQARGKPPTGTLRIHARQEAGAIVVQVSDDGVGLNRERILQKARATGLLGPNEERDDAELFQLIFAPGFSTAERITELSGRGIGMDVVWRNIEMLRGSISIETREGAGTSFTLRLPLTLSIIEGFCVGVGEDTYVLPLENVFECVELPLEERGTGATGLLHLRGHALPYLRLREHFAAEGPRPERESVVIVGHGRDFRAGLAVDSLLGQAQTVIKPLSKLFQHLPGLSGSAILGTGRVALVLDVSSLLRSLLPRPFIRVA</sequence>
<evidence type="ECO:0000313" key="16">
    <source>
        <dbReference type="EMBL" id="MDC0708059.1"/>
    </source>
</evidence>
<evidence type="ECO:0000256" key="8">
    <source>
        <dbReference type="ARBA" id="ARBA00022777"/>
    </source>
</evidence>
<dbReference type="Gene3D" id="1.10.287.560">
    <property type="entry name" value="Histidine kinase CheA-like, homodimeric domain"/>
    <property type="match status" value="1"/>
</dbReference>
<evidence type="ECO:0000256" key="11">
    <source>
        <dbReference type="ARBA" id="ARBA00035100"/>
    </source>
</evidence>
<evidence type="ECO:0000256" key="3">
    <source>
        <dbReference type="ARBA" id="ARBA00021495"/>
    </source>
</evidence>
<dbReference type="SUPFAM" id="SSF55874">
    <property type="entry name" value="ATPase domain of HSP90 chaperone/DNA topoisomerase II/histidine kinase"/>
    <property type="match status" value="1"/>
</dbReference>
<evidence type="ECO:0000256" key="4">
    <source>
        <dbReference type="ARBA" id="ARBA00022500"/>
    </source>
</evidence>
<evidence type="ECO:0000313" key="17">
    <source>
        <dbReference type="Proteomes" id="UP001221838"/>
    </source>
</evidence>
<dbReference type="EC" id="2.7.13.3" evidence="2"/>
<keyword evidence="5 12" id="KW-0597">Phosphoprotein</keyword>
<dbReference type="Gene3D" id="2.30.30.40">
    <property type="entry name" value="SH3 Domains"/>
    <property type="match status" value="1"/>
</dbReference>
<dbReference type="CDD" id="cd00731">
    <property type="entry name" value="CheA_reg"/>
    <property type="match status" value="1"/>
</dbReference>
<dbReference type="InterPro" id="IPR004105">
    <property type="entry name" value="CheA-like_dim"/>
</dbReference>
<evidence type="ECO:0000256" key="5">
    <source>
        <dbReference type="ARBA" id="ARBA00022553"/>
    </source>
</evidence>
<evidence type="ECO:0000259" key="13">
    <source>
        <dbReference type="PROSITE" id="PS50109"/>
    </source>
</evidence>
<keyword evidence="10" id="KW-0902">Two-component regulatory system</keyword>
<dbReference type="Pfam" id="PF01627">
    <property type="entry name" value="Hpt"/>
    <property type="match status" value="1"/>
</dbReference>
<dbReference type="Pfam" id="PF02895">
    <property type="entry name" value="H-kinase_dim"/>
    <property type="match status" value="1"/>
</dbReference>
<dbReference type="InterPro" id="IPR051315">
    <property type="entry name" value="Bact_Chemotaxis_CheA"/>
</dbReference>
<dbReference type="SMART" id="SM00260">
    <property type="entry name" value="CheW"/>
    <property type="match status" value="1"/>
</dbReference>
<dbReference type="Pfam" id="PF02518">
    <property type="entry name" value="HATPase_c"/>
    <property type="match status" value="1"/>
</dbReference>
<dbReference type="PANTHER" id="PTHR43395:SF10">
    <property type="entry name" value="CHEMOTAXIS PROTEIN CHEA"/>
    <property type="match status" value="1"/>
</dbReference>
<dbReference type="InterPro" id="IPR004358">
    <property type="entry name" value="Sig_transdc_His_kin-like_C"/>
</dbReference>
<dbReference type="PROSITE" id="PS50894">
    <property type="entry name" value="HPT"/>
    <property type="match status" value="1"/>
</dbReference>
<dbReference type="SMART" id="SM00073">
    <property type="entry name" value="HPT"/>
    <property type="match status" value="1"/>
</dbReference>
<dbReference type="InterPro" id="IPR037006">
    <property type="entry name" value="CheA-like_homodim_sf"/>
</dbReference>
<dbReference type="Gene3D" id="3.30.565.10">
    <property type="entry name" value="Histidine kinase-like ATPase, C-terminal domain"/>
    <property type="match status" value="1"/>
</dbReference>
<dbReference type="InterPro" id="IPR036061">
    <property type="entry name" value="CheW-like_dom_sf"/>
</dbReference>
<dbReference type="SUPFAM" id="SSF47226">
    <property type="entry name" value="Histidine-containing phosphotransfer domain, HPT domain"/>
    <property type="match status" value="1"/>
</dbReference>